<feature type="domain" description="Amidase" evidence="3">
    <location>
        <begin position="25"/>
        <end position="425"/>
    </location>
</feature>
<dbReference type="Proteomes" id="UP001144805">
    <property type="component" value="Unassembled WGS sequence"/>
</dbReference>
<evidence type="ECO:0000256" key="1">
    <source>
        <dbReference type="ARBA" id="ARBA00009199"/>
    </source>
</evidence>
<feature type="compositionally biased region" description="Low complexity" evidence="2">
    <location>
        <begin position="150"/>
        <end position="159"/>
    </location>
</feature>
<evidence type="ECO:0000259" key="3">
    <source>
        <dbReference type="Pfam" id="PF01425"/>
    </source>
</evidence>
<accession>A0A9X3E2E0</accession>
<dbReference type="PANTHER" id="PTHR11895:SF151">
    <property type="entry name" value="GLUTAMYL-TRNA(GLN) AMIDOTRANSFERASE SUBUNIT A"/>
    <property type="match status" value="1"/>
</dbReference>
<comment type="similarity">
    <text evidence="1">Belongs to the amidase family.</text>
</comment>
<protein>
    <submittedName>
        <fullName evidence="4">Amidase</fullName>
    </submittedName>
</protein>
<feature type="region of interest" description="Disordered" evidence="2">
    <location>
        <begin position="137"/>
        <end position="159"/>
    </location>
</feature>
<dbReference type="RefSeq" id="WP_266338865.1">
    <property type="nucleotide sequence ID" value="NZ_JAPKNK010000004.1"/>
</dbReference>
<dbReference type="InterPro" id="IPR000120">
    <property type="entry name" value="Amidase"/>
</dbReference>
<dbReference type="GO" id="GO:0003824">
    <property type="term" value="F:catalytic activity"/>
    <property type="evidence" value="ECO:0007669"/>
    <property type="project" value="InterPro"/>
</dbReference>
<dbReference type="SUPFAM" id="SSF75304">
    <property type="entry name" value="Amidase signature (AS) enzymes"/>
    <property type="match status" value="1"/>
</dbReference>
<gene>
    <name evidence="4" type="ORF">OSH07_11885</name>
</gene>
<dbReference type="PANTHER" id="PTHR11895">
    <property type="entry name" value="TRANSAMIDASE"/>
    <property type="match status" value="1"/>
</dbReference>
<dbReference type="Pfam" id="PF01425">
    <property type="entry name" value="Amidase"/>
    <property type="match status" value="1"/>
</dbReference>
<dbReference type="InterPro" id="IPR023631">
    <property type="entry name" value="Amidase_dom"/>
</dbReference>
<sequence>MIDGAGLPASGALSAMASGELSAVDLLESCLAAIARHDATIRAFCHVDVEAARAEARLADARRTEATATGEGPGLLCGVPVAIKDVIDVRGMPTGHGVTYRAPRIAERDARVVALLRRQGAVIVGKTETVAFAAAGAIPPTRNPRDPARSPGGSSSGSAAAVAAGMVPLAIGTQTGGSQIRPAAFTGIYALKPTFGTVAREGMSPFAPSLDTIGWFARSVDDLSLLLAALAAPDPMQETRVPAAGRVIGICRGPHWADAGPDMQWALLEAERRLRRAGMQIRPVDLPAGFDALTSDQEVVMYGEGHLSLRDEHVRHGAALHPDLAAIATNARGIGRADIWTAAARISRRRTLFDGLFGSRLDAILAPGAPGEAPSWADGTGSSRFNKMWSALHAPCVALPGFSGSSGLPLGLQLVGPRFGDADLLACATAVDRILNG</sequence>
<dbReference type="Gene3D" id="3.90.1300.10">
    <property type="entry name" value="Amidase signature (AS) domain"/>
    <property type="match status" value="1"/>
</dbReference>
<evidence type="ECO:0000313" key="5">
    <source>
        <dbReference type="Proteomes" id="UP001144805"/>
    </source>
</evidence>
<evidence type="ECO:0000256" key="2">
    <source>
        <dbReference type="SAM" id="MobiDB-lite"/>
    </source>
</evidence>
<dbReference type="EMBL" id="JAPKNK010000004">
    <property type="protein sequence ID" value="MCX5569896.1"/>
    <property type="molecule type" value="Genomic_DNA"/>
</dbReference>
<organism evidence="4 5">
    <name type="scientific">Kaistia nematophila</name>
    <dbReference type="NCBI Taxonomy" id="2994654"/>
    <lineage>
        <taxon>Bacteria</taxon>
        <taxon>Pseudomonadati</taxon>
        <taxon>Pseudomonadota</taxon>
        <taxon>Alphaproteobacteria</taxon>
        <taxon>Hyphomicrobiales</taxon>
        <taxon>Kaistiaceae</taxon>
        <taxon>Kaistia</taxon>
    </lineage>
</organism>
<comment type="caution">
    <text evidence="4">The sequence shown here is derived from an EMBL/GenBank/DDBJ whole genome shotgun (WGS) entry which is preliminary data.</text>
</comment>
<name>A0A9X3E2E0_9HYPH</name>
<reference evidence="4" key="1">
    <citation type="submission" date="2022-11" db="EMBL/GenBank/DDBJ databases">
        <title>Biodiversity and phylogenetic relationships of bacteria.</title>
        <authorList>
            <person name="Machado R.A.R."/>
            <person name="Bhat A."/>
            <person name="Loulou A."/>
            <person name="Kallel S."/>
        </authorList>
    </citation>
    <scope>NUCLEOTIDE SEQUENCE</scope>
    <source>
        <strain evidence="4">K-TC2</strain>
    </source>
</reference>
<proteinExistence type="inferred from homology"/>
<dbReference type="AlphaFoldDB" id="A0A9X3E2E0"/>
<keyword evidence="5" id="KW-1185">Reference proteome</keyword>
<evidence type="ECO:0000313" key="4">
    <source>
        <dbReference type="EMBL" id="MCX5569896.1"/>
    </source>
</evidence>
<dbReference type="InterPro" id="IPR036928">
    <property type="entry name" value="AS_sf"/>
</dbReference>